<evidence type="ECO:0000256" key="6">
    <source>
        <dbReference type="ARBA" id="ARBA00023125"/>
    </source>
</evidence>
<evidence type="ECO:0000256" key="5">
    <source>
        <dbReference type="ARBA" id="ARBA00022737"/>
    </source>
</evidence>
<dbReference type="GO" id="GO:0005634">
    <property type="term" value="C:nucleus"/>
    <property type="evidence" value="ECO:0007669"/>
    <property type="project" value="UniProtKB-UniRule"/>
</dbReference>
<keyword evidence="6 8" id="KW-0238">DNA-binding</keyword>
<dbReference type="Proteomes" id="UP000645828">
    <property type="component" value="Unassembled WGS sequence"/>
</dbReference>
<keyword evidence="3" id="KW-0158">Chromosome</keyword>
<evidence type="ECO:0000256" key="8">
    <source>
        <dbReference type="PROSITE-ProRule" id="PRU00267"/>
    </source>
</evidence>
<dbReference type="CDD" id="cd21978">
    <property type="entry name" value="HMG-box_HMGB_rpt1"/>
    <property type="match status" value="1"/>
</dbReference>
<dbReference type="InterPro" id="IPR050342">
    <property type="entry name" value="HMGB"/>
</dbReference>
<dbReference type="PRINTS" id="PR00886">
    <property type="entry name" value="HIGHMOBLTY12"/>
</dbReference>
<dbReference type="PROSITE" id="PS50118">
    <property type="entry name" value="HMG_BOX_2"/>
    <property type="match status" value="2"/>
</dbReference>
<accession>A0A811YKZ8</accession>
<name>A0A811YKZ8_NYCPR</name>
<dbReference type="Gene3D" id="1.10.30.10">
    <property type="entry name" value="High mobility group box domain"/>
    <property type="match status" value="2"/>
</dbReference>
<feature type="DNA-binding region" description="HMG box" evidence="8">
    <location>
        <begin position="11"/>
        <end position="77"/>
    </location>
</feature>
<dbReference type="Pfam" id="PF09011">
    <property type="entry name" value="HMG_box_2"/>
    <property type="match status" value="1"/>
</dbReference>
<feature type="DNA-binding region" description="HMG box" evidence="8">
    <location>
        <begin position="89"/>
        <end position="155"/>
    </location>
</feature>
<evidence type="ECO:0000313" key="10">
    <source>
        <dbReference type="EMBL" id="CAD7678141.1"/>
    </source>
</evidence>
<keyword evidence="4" id="KW-0145">Chemotaxis</keyword>
<keyword evidence="5" id="KW-0677">Repeat</keyword>
<dbReference type="Pfam" id="PF00505">
    <property type="entry name" value="HMG_box"/>
    <property type="match status" value="1"/>
</dbReference>
<dbReference type="PANTHER" id="PTHR48112:SF12">
    <property type="entry name" value="HIGH MOBILITY GROUP PROTEIN B1-LIKE 1-RELATED"/>
    <property type="match status" value="1"/>
</dbReference>
<feature type="domain" description="HMG box" evidence="9">
    <location>
        <begin position="89"/>
        <end position="155"/>
    </location>
</feature>
<dbReference type="GO" id="GO:0006259">
    <property type="term" value="P:DNA metabolic process"/>
    <property type="evidence" value="ECO:0007669"/>
    <property type="project" value="UniProtKB-ARBA"/>
</dbReference>
<dbReference type="SMART" id="SM00398">
    <property type="entry name" value="HMG"/>
    <property type="match status" value="2"/>
</dbReference>
<dbReference type="InterPro" id="IPR036910">
    <property type="entry name" value="HMG_box_dom_sf"/>
</dbReference>
<evidence type="ECO:0000313" key="11">
    <source>
        <dbReference type="Proteomes" id="UP000645828"/>
    </source>
</evidence>
<dbReference type="PANTHER" id="PTHR48112">
    <property type="entry name" value="HIGH MOBILITY GROUP PROTEIN DSP1"/>
    <property type="match status" value="1"/>
</dbReference>
<sequence length="182" mass="20876">MCRGDPKKLRGKMSLCAFFVQTCQEGNKHPDASVNFSEFSKKCSERWETMSAKEKGKFEDMAKVNKKRKRKLKSFLKGKQKSCSRIPVYPRPPSAFYLFCSEYHSKIREHLGLSIGDIAKKLGKMWNNTAADDKQPYKKAAQLKEKYEKDIVAYRAKGKLDVIKKKGAVNTEKKQEEGRGGR</sequence>
<evidence type="ECO:0000256" key="3">
    <source>
        <dbReference type="ARBA" id="ARBA00022454"/>
    </source>
</evidence>
<gene>
    <name evidence="10" type="ORF">NYPRO_LOCUS10939</name>
</gene>
<proteinExistence type="inferred from homology"/>
<keyword evidence="7 8" id="KW-0539">Nucleus</keyword>
<dbReference type="GO" id="GO:0006935">
    <property type="term" value="P:chemotaxis"/>
    <property type="evidence" value="ECO:0007669"/>
    <property type="project" value="UniProtKB-KW"/>
</dbReference>
<reference evidence="10" key="1">
    <citation type="submission" date="2020-12" db="EMBL/GenBank/DDBJ databases">
        <authorList>
            <consortium name="Molecular Ecology Group"/>
        </authorList>
    </citation>
    <scope>NUCLEOTIDE SEQUENCE</scope>
    <source>
        <strain evidence="10">TBG_1078</strain>
    </source>
</reference>
<dbReference type="SUPFAM" id="SSF47095">
    <property type="entry name" value="HMG-box"/>
    <property type="match status" value="2"/>
</dbReference>
<dbReference type="AlphaFoldDB" id="A0A811YKZ8"/>
<evidence type="ECO:0000256" key="1">
    <source>
        <dbReference type="ARBA" id="ARBA00004286"/>
    </source>
</evidence>
<evidence type="ECO:0000256" key="2">
    <source>
        <dbReference type="ARBA" id="ARBA00008774"/>
    </source>
</evidence>
<dbReference type="GO" id="GO:0005694">
    <property type="term" value="C:chromosome"/>
    <property type="evidence" value="ECO:0007669"/>
    <property type="project" value="UniProtKB-SubCell"/>
</dbReference>
<dbReference type="GO" id="GO:0008301">
    <property type="term" value="F:DNA binding, bending"/>
    <property type="evidence" value="ECO:0007669"/>
    <property type="project" value="UniProtKB-ARBA"/>
</dbReference>
<comment type="subcellular location">
    <subcellularLocation>
        <location evidence="1">Chromosome</location>
    </subcellularLocation>
</comment>
<evidence type="ECO:0000256" key="4">
    <source>
        <dbReference type="ARBA" id="ARBA00022500"/>
    </source>
</evidence>
<keyword evidence="11" id="KW-1185">Reference proteome</keyword>
<dbReference type="GO" id="GO:0006357">
    <property type="term" value="P:regulation of transcription by RNA polymerase II"/>
    <property type="evidence" value="ECO:0007669"/>
    <property type="project" value="TreeGrafter"/>
</dbReference>
<feature type="domain" description="HMG box" evidence="9">
    <location>
        <begin position="11"/>
        <end position="77"/>
    </location>
</feature>
<comment type="caution">
    <text evidence="10">The sequence shown here is derived from an EMBL/GenBank/DDBJ whole genome shotgun (WGS) entry which is preliminary data.</text>
</comment>
<evidence type="ECO:0000259" key="9">
    <source>
        <dbReference type="PROSITE" id="PS50118"/>
    </source>
</evidence>
<comment type="similarity">
    <text evidence="2">Belongs to the HMGB family.</text>
</comment>
<evidence type="ECO:0000256" key="7">
    <source>
        <dbReference type="ARBA" id="ARBA00023242"/>
    </source>
</evidence>
<dbReference type="EMBL" id="CAJHUB010000680">
    <property type="protein sequence ID" value="CAD7678141.1"/>
    <property type="molecule type" value="Genomic_DNA"/>
</dbReference>
<protein>
    <submittedName>
        <fullName evidence="10">(raccoon dog) hypothetical protein</fullName>
    </submittedName>
</protein>
<dbReference type="InterPro" id="IPR009071">
    <property type="entry name" value="HMG_box_dom"/>
</dbReference>
<organism evidence="10 11">
    <name type="scientific">Nyctereutes procyonoides</name>
    <name type="common">Raccoon dog</name>
    <name type="synonym">Canis procyonoides</name>
    <dbReference type="NCBI Taxonomy" id="34880"/>
    <lineage>
        <taxon>Eukaryota</taxon>
        <taxon>Metazoa</taxon>
        <taxon>Chordata</taxon>
        <taxon>Craniata</taxon>
        <taxon>Vertebrata</taxon>
        <taxon>Euteleostomi</taxon>
        <taxon>Mammalia</taxon>
        <taxon>Eutheria</taxon>
        <taxon>Laurasiatheria</taxon>
        <taxon>Carnivora</taxon>
        <taxon>Caniformia</taxon>
        <taxon>Canidae</taxon>
        <taxon>Nyctereutes</taxon>
    </lineage>
</organism>
<dbReference type="FunFam" id="1.10.30.10:FF:000006">
    <property type="entry name" value="High mobility group protein B1"/>
    <property type="match status" value="1"/>
</dbReference>
<dbReference type="CDD" id="cd21979">
    <property type="entry name" value="HMG-box_HMGB_rpt2"/>
    <property type="match status" value="1"/>
</dbReference>